<keyword evidence="4" id="KW-0325">Glycoprotein</keyword>
<dbReference type="InterPro" id="IPR013783">
    <property type="entry name" value="Ig-like_fold"/>
</dbReference>
<keyword evidence="2" id="KW-0732">Signal</keyword>
<dbReference type="SUPFAM" id="SSF48726">
    <property type="entry name" value="Immunoglobulin"/>
    <property type="match status" value="1"/>
</dbReference>
<keyword evidence="6" id="KW-0812">Transmembrane</keyword>
<organism evidence="8 9">
    <name type="scientific">Bagarius yarrelli</name>
    <name type="common">Goonch</name>
    <name type="synonym">Bagrus yarrelli</name>
    <dbReference type="NCBI Taxonomy" id="175774"/>
    <lineage>
        <taxon>Eukaryota</taxon>
        <taxon>Metazoa</taxon>
        <taxon>Chordata</taxon>
        <taxon>Craniata</taxon>
        <taxon>Vertebrata</taxon>
        <taxon>Euteleostomi</taxon>
        <taxon>Actinopterygii</taxon>
        <taxon>Neopterygii</taxon>
        <taxon>Teleostei</taxon>
        <taxon>Ostariophysi</taxon>
        <taxon>Siluriformes</taxon>
        <taxon>Sisoridae</taxon>
        <taxon>Sisorinae</taxon>
        <taxon>Bagarius</taxon>
    </lineage>
</organism>
<keyword evidence="6" id="KW-1133">Transmembrane helix</keyword>
<dbReference type="InterPro" id="IPR015631">
    <property type="entry name" value="CD2/SLAM_rcpt"/>
</dbReference>
<evidence type="ECO:0000256" key="4">
    <source>
        <dbReference type="ARBA" id="ARBA00023180"/>
    </source>
</evidence>
<evidence type="ECO:0000313" key="8">
    <source>
        <dbReference type="EMBL" id="TSL04180.1"/>
    </source>
</evidence>
<dbReference type="InterPro" id="IPR007110">
    <property type="entry name" value="Ig-like_dom"/>
</dbReference>
<dbReference type="CDD" id="cd00096">
    <property type="entry name" value="Ig"/>
    <property type="match status" value="1"/>
</dbReference>
<evidence type="ECO:0000256" key="5">
    <source>
        <dbReference type="SAM" id="MobiDB-lite"/>
    </source>
</evidence>
<dbReference type="Pfam" id="PF13895">
    <property type="entry name" value="Ig_2"/>
    <property type="match status" value="1"/>
</dbReference>
<feature type="transmembrane region" description="Helical" evidence="6">
    <location>
        <begin position="144"/>
        <end position="168"/>
    </location>
</feature>
<dbReference type="Proteomes" id="UP000319801">
    <property type="component" value="Unassembled WGS sequence"/>
</dbReference>
<keyword evidence="3 6" id="KW-0472">Membrane</keyword>
<dbReference type="InterPro" id="IPR036179">
    <property type="entry name" value="Ig-like_dom_sf"/>
</dbReference>
<dbReference type="PANTHER" id="PTHR12080">
    <property type="entry name" value="SIGNALING LYMPHOCYTIC ACTIVATION MOLECULE"/>
    <property type="match status" value="1"/>
</dbReference>
<evidence type="ECO:0000256" key="3">
    <source>
        <dbReference type="ARBA" id="ARBA00023136"/>
    </source>
</evidence>
<evidence type="ECO:0000256" key="1">
    <source>
        <dbReference type="ARBA" id="ARBA00004370"/>
    </source>
</evidence>
<feature type="compositionally biased region" description="Low complexity" evidence="5">
    <location>
        <begin position="226"/>
        <end position="239"/>
    </location>
</feature>
<name>A0A556TWR7_BAGYA</name>
<dbReference type="EMBL" id="VCAZ01000025">
    <property type="protein sequence ID" value="TSL04180.1"/>
    <property type="molecule type" value="Genomic_DNA"/>
</dbReference>
<dbReference type="OrthoDB" id="8963224at2759"/>
<sequence length="272" mass="30542">MLVPKRNRKQDGPGIVKDNSLVFQHVKLNDSGTYDVETFDKGGETIISEKIIVCVYAKVPKPKVDFKCHDKKMELTCEIDDDKELSFTWQSNGKELNKSRIFLTNIKPDKSMYTCTAANPVHSNKSDPVTPSCSNQRTLLGFELWTMVGILASGGALVLILIIVMVTVGCRSCKRKKKHQSDEEEYRLNYLNISQPPQKSKQTARGQPAPPEPVDNGSSQNTVQDPCQTPPQTRNQQRARPPPPPIDEDEEQPPPLPQPRKKAQAKKREDPL</sequence>
<dbReference type="PANTHER" id="PTHR12080:SF48">
    <property type="entry name" value="IMMUNOGLOBULIN SUBTYPE DOMAIN-CONTAINING PROTEIN"/>
    <property type="match status" value="1"/>
</dbReference>
<evidence type="ECO:0000259" key="7">
    <source>
        <dbReference type="PROSITE" id="PS50835"/>
    </source>
</evidence>
<dbReference type="PROSITE" id="PS50835">
    <property type="entry name" value="IG_LIKE"/>
    <property type="match status" value="1"/>
</dbReference>
<evidence type="ECO:0000256" key="2">
    <source>
        <dbReference type="ARBA" id="ARBA00022729"/>
    </source>
</evidence>
<proteinExistence type="predicted"/>
<feature type="compositionally biased region" description="Polar residues" evidence="5">
    <location>
        <begin position="191"/>
        <end position="205"/>
    </location>
</feature>
<dbReference type="GO" id="GO:0016020">
    <property type="term" value="C:membrane"/>
    <property type="evidence" value="ECO:0007669"/>
    <property type="project" value="UniProtKB-SubCell"/>
</dbReference>
<feature type="region of interest" description="Disordered" evidence="5">
    <location>
        <begin position="184"/>
        <end position="272"/>
    </location>
</feature>
<accession>A0A556TWR7</accession>
<gene>
    <name evidence="8" type="ORF">Baya_3860</name>
</gene>
<evidence type="ECO:0000256" key="6">
    <source>
        <dbReference type="SAM" id="Phobius"/>
    </source>
</evidence>
<evidence type="ECO:0000313" key="9">
    <source>
        <dbReference type="Proteomes" id="UP000319801"/>
    </source>
</evidence>
<feature type="compositionally biased region" description="Polar residues" evidence="5">
    <location>
        <begin position="216"/>
        <end position="225"/>
    </location>
</feature>
<feature type="domain" description="Ig-like" evidence="7">
    <location>
        <begin position="60"/>
        <end position="132"/>
    </location>
</feature>
<comment type="caution">
    <text evidence="8">The sequence shown here is derived from an EMBL/GenBank/DDBJ whole genome shotgun (WGS) entry which is preliminary data.</text>
</comment>
<dbReference type="AlphaFoldDB" id="A0A556TWR7"/>
<dbReference type="Gene3D" id="2.60.40.10">
    <property type="entry name" value="Immunoglobulins"/>
    <property type="match status" value="2"/>
</dbReference>
<reference evidence="8 9" key="1">
    <citation type="journal article" date="2019" name="Genome Biol. Evol.">
        <title>Whole-Genome Sequencing of the Giant Devil Catfish, Bagarius yarrelli.</title>
        <authorList>
            <person name="Jiang W."/>
            <person name="Lv Y."/>
            <person name="Cheng L."/>
            <person name="Yang K."/>
            <person name="Chao B."/>
            <person name="Wang X."/>
            <person name="Li Y."/>
            <person name="Pan X."/>
            <person name="You X."/>
            <person name="Zhang Y."/>
            <person name="Yang J."/>
            <person name="Li J."/>
            <person name="Zhang X."/>
            <person name="Liu S."/>
            <person name="Sun C."/>
            <person name="Yang J."/>
            <person name="Shi Q."/>
        </authorList>
    </citation>
    <scope>NUCLEOTIDE SEQUENCE [LARGE SCALE GENOMIC DNA]</scope>
    <source>
        <strain evidence="8">JWS20170419001</strain>
        <tissue evidence="8">Muscle</tissue>
    </source>
</reference>
<protein>
    <submittedName>
        <fullName evidence="8">T-cell surface antigen CD2</fullName>
    </submittedName>
</protein>
<keyword evidence="9" id="KW-1185">Reference proteome</keyword>
<comment type="subcellular location">
    <subcellularLocation>
        <location evidence="1">Membrane</location>
    </subcellularLocation>
</comment>